<dbReference type="Proteomes" id="UP001375743">
    <property type="component" value="Unassembled WGS sequence"/>
</dbReference>
<feature type="transmembrane region" description="Helical" evidence="8">
    <location>
        <begin position="125"/>
        <end position="148"/>
    </location>
</feature>
<evidence type="ECO:0000259" key="9">
    <source>
        <dbReference type="PROSITE" id="PS50928"/>
    </source>
</evidence>
<evidence type="ECO:0000256" key="2">
    <source>
        <dbReference type="ARBA" id="ARBA00007069"/>
    </source>
</evidence>
<keyword evidence="3 8" id="KW-0813">Transport</keyword>
<proteinExistence type="inferred from homology"/>
<keyword evidence="5 8" id="KW-0812">Transmembrane</keyword>
<feature type="transmembrane region" description="Helical" evidence="8">
    <location>
        <begin position="88"/>
        <end position="113"/>
    </location>
</feature>
<protein>
    <submittedName>
        <fullName evidence="10">ABC transporter permease</fullName>
    </submittedName>
</protein>
<evidence type="ECO:0000313" key="10">
    <source>
        <dbReference type="EMBL" id="MEK0084389.1"/>
    </source>
</evidence>
<dbReference type="PROSITE" id="PS50928">
    <property type="entry name" value="ABC_TM1"/>
    <property type="match status" value="1"/>
</dbReference>
<gene>
    <name evidence="10" type="ORF">U1T56_14625</name>
</gene>
<comment type="similarity">
    <text evidence="2">Belongs to the binding-protein-dependent transport system permease family. CysTW subfamily.</text>
</comment>
<comment type="caution">
    <text evidence="10">The sequence shown here is derived from an EMBL/GenBank/DDBJ whole genome shotgun (WGS) entry which is preliminary data.</text>
</comment>
<dbReference type="InterPro" id="IPR035906">
    <property type="entry name" value="MetI-like_sf"/>
</dbReference>
<sequence>MTHRPFSLRVLDAIEAVRVRLWPEAFRPLTPLAFLLPALILTGLLAAGLVPLLDASFRPLDPATFRLAESYAAKNYITLLTRPVYGWIALRTFAGAVIVTVVTLILAFPYAWTMVRTRSARLRRCLLSALFLPFFIGQVVRAYGWLIVLGKQGLLNAVLASLGLPPLSILYTYGGVLLGLVQYMLPFAVLMLAPALTAIPKEIELASASLGATPAATFRHVVLPLARPGLVAAAVVVFTLTLTDFAMPEIMGGGSNKFVASAVYDAFFQLADPGLGGALAIALTLVGSLVVGTALAAFGLGTLGYVQERKEAS</sequence>
<dbReference type="CDD" id="cd06261">
    <property type="entry name" value="TM_PBP2"/>
    <property type="match status" value="1"/>
</dbReference>
<dbReference type="PANTHER" id="PTHR42929">
    <property type="entry name" value="INNER MEMBRANE ABC TRANSPORTER PERMEASE PROTEIN YDCU-RELATED-RELATED"/>
    <property type="match status" value="1"/>
</dbReference>
<keyword evidence="11" id="KW-1185">Reference proteome</keyword>
<dbReference type="InterPro" id="IPR000515">
    <property type="entry name" value="MetI-like"/>
</dbReference>
<evidence type="ECO:0000256" key="4">
    <source>
        <dbReference type="ARBA" id="ARBA00022475"/>
    </source>
</evidence>
<evidence type="ECO:0000256" key="1">
    <source>
        <dbReference type="ARBA" id="ARBA00004651"/>
    </source>
</evidence>
<keyword evidence="7 8" id="KW-0472">Membrane</keyword>
<reference evidence="10 11" key="1">
    <citation type="submission" date="2024-01" db="EMBL/GenBank/DDBJ databases">
        <title>Multi-omics insights into the function and evolution of sodium benzoate biodegradation pathways in Benzoatithermus flavus gen. nov., sp. nov. from hot spring.</title>
        <authorList>
            <person name="Hu C.-J."/>
            <person name="Li W.-J."/>
        </authorList>
    </citation>
    <scope>NUCLEOTIDE SEQUENCE [LARGE SCALE GENOMIC DNA]</scope>
    <source>
        <strain evidence="10 11">SYSU G07066</strain>
    </source>
</reference>
<dbReference type="RefSeq" id="WP_418160237.1">
    <property type="nucleotide sequence ID" value="NZ_JBBLZC010000014.1"/>
</dbReference>
<evidence type="ECO:0000313" key="11">
    <source>
        <dbReference type="Proteomes" id="UP001375743"/>
    </source>
</evidence>
<evidence type="ECO:0000256" key="6">
    <source>
        <dbReference type="ARBA" id="ARBA00022989"/>
    </source>
</evidence>
<dbReference type="PANTHER" id="PTHR42929:SF1">
    <property type="entry name" value="INNER MEMBRANE ABC TRANSPORTER PERMEASE PROTEIN YDCU-RELATED"/>
    <property type="match status" value="1"/>
</dbReference>
<keyword evidence="4" id="KW-1003">Cell membrane</keyword>
<feature type="domain" description="ABC transmembrane type-1" evidence="9">
    <location>
        <begin position="89"/>
        <end position="296"/>
    </location>
</feature>
<evidence type="ECO:0000256" key="8">
    <source>
        <dbReference type="RuleBase" id="RU363032"/>
    </source>
</evidence>
<feature type="transmembrane region" description="Helical" evidence="8">
    <location>
        <begin position="32"/>
        <end position="53"/>
    </location>
</feature>
<organism evidence="10 11">
    <name type="scientific">Benzoatithermus flavus</name>
    <dbReference type="NCBI Taxonomy" id="3108223"/>
    <lineage>
        <taxon>Bacteria</taxon>
        <taxon>Pseudomonadati</taxon>
        <taxon>Pseudomonadota</taxon>
        <taxon>Alphaproteobacteria</taxon>
        <taxon>Geminicoccales</taxon>
        <taxon>Geminicoccaceae</taxon>
        <taxon>Benzoatithermus</taxon>
    </lineage>
</organism>
<accession>A0ABU8XVI5</accession>
<dbReference type="Gene3D" id="1.10.3720.10">
    <property type="entry name" value="MetI-like"/>
    <property type="match status" value="1"/>
</dbReference>
<comment type="subcellular location">
    <subcellularLocation>
        <location evidence="1 8">Cell membrane</location>
        <topology evidence="1 8">Multi-pass membrane protein</topology>
    </subcellularLocation>
</comment>
<feature type="transmembrane region" description="Helical" evidence="8">
    <location>
        <begin position="168"/>
        <end position="193"/>
    </location>
</feature>
<evidence type="ECO:0000256" key="5">
    <source>
        <dbReference type="ARBA" id="ARBA00022692"/>
    </source>
</evidence>
<keyword evidence="6 8" id="KW-1133">Transmembrane helix</keyword>
<name>A0ABU8XVI5_9PROT</name>
<evidence type="ECO:0000256" key="3">
    <source>
        <dbReference type="ARBA" id="ARBA00022448"/>
    </source>
</evidence>
<feature type="transmembrane region" description="Helical" evidence="8">
    <location>
        <begin position="229"/>
        <end position="247"/>
    </location>
</feature>
<evidence type="ECO:0000256" key="7">
    <source>
        <dbReference type="ARBA" id="ARBA00023136"/>
    </source>
</evidence>
<dbReference type="EMBL" id="JBBLZC010000014">
    <property type="protein sequence ID" value="MEK0084389.1"/>
    <property type="molecule type" value="Genomic_DNA"/>
</dbReference>
<feature type="transmembrane region" description="Helical" evidence="8">
    <location>
        <begin position="278"/>
        <end position="306"/>
    </location>
</feature>
<dbReference type="SUPFAM" id="SSF161098">
    <property type="entry name" value="MetI-like"/>
    <property type="match status" value="1"/>
</dbReference>
<dbReference type="Pfam" id="PF00528">
    <property type="entry name" value="BPD_transp_1"/>
    <property type="match status" value="1"/>
</dbReference>